<keyword evidence="1" id="KW-0812">Transmembrane</keyword>
<organism evidence="2 3">
    <name type="scientific">Limnofasciculus baicalensis BBK-W-15</name>
    <dbReference type="NCBI Taxonomy" id="2699891"/>
    <lineage>
        <taxon>Bacteria</taxon>
        <taxon>Bacillati</taxon>
        <taxon>Cyanobacteriota</taxon>
        <taxon>Cyanophyceae</taxon>
        <taxon>Coleofasciculales</taxon>
        <taxon>Coleofasciculaceae</taxon>
        <taxon>Limnofasciculus</taxon>
        <taxon>Limnofasciculus baicalensis</taxon>
    </lineage>
</organism>
<dbReference type="Proteomes" id="UP001204953">
    <property type="component" value="Unassembled WGS sequence"/>
</dbReference>
<dbReference type="EMBL" id="JAMZMM010000337">
    <property type="protein sequence ID" value="MCP2731481.1"/>
    <property type="molecule type" value="Genomic_DNA"/>
</dbReference>
<keyword evidence="3" id="KW-1185">Reference proteome</keyword>
<keyword evidence="1" id="KW-0472">Membrane</keyword>
<protein>
    <submittedName>
        <fullName evidence="2">Uncharacterized protein</fullName>
    </submittedName>
</protein>
<reference evidence="2" key="1">
    <citation type="submission" date="2022-06" db="EMBL/GenBank/DDBJ databases">
        <title>New cyanobacteria of genus Symplocastrum in benthos of Lake Baikal.</title>
        <authorList>
            <person name="Sorokovikova E."/>
            <person name="Tikhonova I."/>
            <person name="Krasnopeev A."/>
            <person name="Evseev P."/>
            <person name="Gladkikh A."/>
            <person name="Belykh O."/>
        </authorList>
    </citation>
    <scope>NUCLEOTIDE SEQUENCE</scope>
    <source>
        <strain evidence="2">BBK-W-15</strain>
    </source>
</reference>
<evidence type="ECO:0000313" key="2">
    <source>
        <dbReference type="EMBL" id="MCP2731481.1"/>
    </source>
</evidence>
<proteinExistence type="predicted"/>
<keyword evidence="1" id="KW-1133">Transmembrane helix</keyword>
<feature type="transmembrane region" description="Helical" evidence="1">
    <location>
        <begin position="20"/>
        <end position="39"/>
    </location>
</feature>
<dbReference type="AlphaFoldDB" id="A0AAE3GX89"/>
<comment type="caution">
    <text evidence="2">The sequence shown here is derived from an EMBL/GenBank/DDBJ whole genome shotgun (WGS) entry which is preliminary data.</text>
</comment>
<feature type="transmembrane region" description="Helical" evidence="1">
    <location>
        <begin position="48"/>
        <end position="67"/>
    </location>
</feature>
<sequence>MQRTRQMENPASISLSLGLYVYLFSGLVHISHTLYILVIEGIRLRKKLIAYLIASCAALASFIPWIYVLVMNLQKASATTNWSGKEIDILSSAKIWIINLIRLFIDKETGNGE</sequence>
<evidence type="ECO:0000313" key="3">
    <source>
        <dbReference type="Proteomes" id="UP001204953"/>
    </source>
</evidence>
<evidence type="ECO:0000256" key="1">
    <source>
        <dbReference type="SAM" id="Phobius"/>
    </source>
</evidence>
<dbReference type="RefSeq" id="WP_254014219.1">
    <property type="nucleotide sequence ID" value="NZ_JAMZMM010000337.1"/>
</dbReference>
<name>A0AAE3GX89_9CYAN</name>
<accession>A0AAE3GX89</accession>
<gene>
    <name evidence="2" type="ORF">NJ959_23935</name>
</gene>